<keyword evidence="5 8" id="KW-1133">Transmembrane helix</keyword>
<dbReference type="Gene3D" id="1.20.1250.20">
    <property type="entry name" value="MFS general substrate transporter like domains"/>
    <property type="match status" value="1"/>
</dbReference>
<evidence type="ECO:0000259" key="9">
    <source>
        <dbReference type="PROSITE" id="PS50850"/>
    </source>
</evidence>
<feature type="transmembrane region" description="Helical" evidence="8">
    <location>
        <begin position="435"/>
        <end position="453"/>
    </location>
</feature>
<feature type="transmembrane region" description="Helical" evidence="8">
    <location>
        <begin position="267"/>
        <end position="294"/>
    </location>
</feature>
<feature type="transmembrane region" description="Helical" evidence="8">
    <location>
        <begin position="306"/>
        <end position="324"/>
    </location>
</feature>
<dbReference type="SUPFAM" id="SSF103473">
    <property type="entry name" value="MFS general substrate transporter"/>
    <property type="match status" value="1"/>
</dbReference>
<evidence type="ECO:0000256" key="4">
    <source>
        <dbReference type="ARBA" id="ARBA00022692"/>
    </source>
</evidence>
<keyword evidence="2" id="KW-0813">Transport</keyword>
<keyword evidence="4 8" id="KW-0812">Transmembrane</keyword>
<evidence type="ECO:0000256" key="6">
    <source>
        <dbReference type="ARBA" id="ARBA00023136"/>
    </source>
</evidence>
<evidence type="ECO:0000313" key="11">
    <source>
        <dbReference type="Proteomes" id="UP000475214"/>
    </source>
</evidence>
<dbReference type="NCBIfam" id="TIGR00711">
    <property type="entry name" value="efflux_EmrB"/>
    <property type="match status" value="1"/>
</dbReference>
<dbReference type="InterPro" id="IPR020846">
    <property type="entry name" value="MFS_dom"/>
</dbReference>
<feature type="compositionally biased region" description="Low complexity" evidence="7">
    <location>
        <begin position="474"/>
        <end position="484"/>
    </location>
</feature>
<dbReference type="InterPro" id="IPR011701">
    <property type="entry name" value="MFS"/>
</dbReference>
<dbReference type="CDD" id="cd17321">
    <property type="entry name" value="MFS_MMR_MDR_like"/>
    <property type="match status" value="1"/>
</dbReference>
<comment type="caution">
    <text evidence="10">The sequence shown here is derived from an EMBL/GenBank/DDBJ whole genome shotgun (WGS) entry which is preliminary data.</text>
</comment>
<organism evidence="10 11">
    <name type="scientific">Phytoactinopolyspora halotolerans</name>
    <dbReference type="NCBI Taxonomy" id="1981512"/>
    <lineage>
        <taxon>Bacteria</taxon>
        <taxon>Bacillati</taxon>
        <taxon>Actinomycetota</taxon>
        <taxon>Actinomycetes</taxon>
        <taxon>Jiangellales</taxon>
        <taxon>Jiangellaceae</taxon>
        <taxon>Phytoactinopolyspora</taxon>
    </lineage>
</organism>
<evidence type="ECO:0000256" key="5">
    <source>
        <dbReference type="ARBA" id="ARBA00022989"/>
    </source>
</evidence>
<feature type="transmembrane region" description="Helical" evidence="8">
    <location>
        <begin position="167"/>
        <end position="187"/>
    </location>
</feature>
<dbReference type="EMBL" id="JAAGOA010000002">
    <property type="protein sequence ID" value="NED99178.1"/>
    <property type="molecule type" value="Genomic_DNA"/>
</dbReference>
<evidence type="ECO:0000313" key="10">
    <source>
        <dbReference type="EMBL" id="NED99178.1"/>
    </source>
</evidence>
<feature type="transmembrane region" description="Helical" evidence="8">
    <location>
        <begin position="199"/>
        <end position="217"/>
    </location>
</feature>
<dbReference type="PANTHER" id="PTHR42718:SF42">
    <property type="entry name" value="EXPORT PROTEIN"/>
    <property type="match status" value="1"/>
</dbReference>
<feature type="transmembrane region" description="Helical" evidence="8">
    <location>
        <begin position="405"/>
        <end position="423"/>
    </location>
</feature>
<dbReference type="PROSITE" id="PS50850">
    <property type="entry name" value="MFS"/>
    <property type="match status" value="1"/>
</dbReference>
<proteinExistence type="predicted"/>
<feature type="transmembrane region" description="Helical" evidence="8">
    <location>
        <begin position="136"/>
        <end position="155"/>
    </location>
</feature>
<dbReference type="InterPro" id="IPR036259">
    <property type="entry name" value="MFS_trans_sf"/>
</dbReference>
<gene>
    <name evidence="10" type="ORF">G1H10_03245</name>
</gene>
<feature type="transmembrane region" description="Helical" evidence="8">
    <location>
        <begin position="104"/>
        <end position="129"/>
    </location>
</feature>
<protein>
    <submittedName>
        <fullName evidence="10">DHA2 family efflux MFS transporter permease subunit</fullName>
    </submittedName>
</protein>
<keyword evidence="6 8" id="KW-0472">Membrane</keyword>
<sequence>MSSQVARRSVGAVFLACSVPMFMAALDNLVVVTSLNVIREDLGASIAELQWFSSAYIVAFAGLLLVAAGFGDRLGRRAVFTVGIGLFTVASLLCGFAETPAQLIAARAAQGAGAATLTPLSLTLLAAAVPERRRGLAIGLWSAANGAAISLGPVVGGAVASGLEWRWVFWINVPIGAIALVLARRLLTESRGADVPVDVAGMVLISAAIVAGIWGLVNAPEEGWTAPGILTSFGLCALLTAAAVAWQSRVRYPLIPGRLLRIRAFTLTNVACLCMHFGVFGSIFLLAQLLQVAYGYDPFEAGLRTMVWTVMPMLVSPFAGILTPRIGGGRLMAAGLALQGVGLWWIAVVAAPGQAFGEIVAPMMIAGAGMGLVFAPTATTVLAVARPEEHGKASGANTTVREFGGALGIAVLTSVFQMRGSYGDAQAFTDGVVDALHVAVPVVLAGAVVALLIPRDAGRVQAVGSAGGGEENSGPDPARPGSGSAPPPRGVQVPRS</sequence>
<keyword evidence="11" id="KW-1185">Reference proteome</keyword>
<evidence type="ECO:0000256" key="2">
    <source>
        <dbReference type="ARBA" id="ARBA00022448"/>
    </source>
</evidence>
<dbReference type="Gene3D" id="1.20.1720.10">
    <property type="entry name" value="Multidrug resistance protein D"/>
    <property type="match status" value="1"/>
</dbReference>
<feature type="transmembrane region" description="Helical" evidence="8">
    <location>
        <begin position="12"/>
        <end position="31"/>
    </location>
</feature>
<dbReference type="PANTHER" id="PTHR42718">
    <property type="entry name" value="MAJOR FACILITATOR SUPERFAMILY MULTIDRUG TRANSPORTER MFSC"/>
    <property type="match status" value="1"/>
</dbReference>
<evidence type="ECO:0000256" key="1">
    <source>
        <dbReference type="ARBA" id="ARBA00004651"/>
    </source>
</evidence>
<evidence type="ECO:0000256" key="7">
    <source>
        <dbReference type="SAM" id="MobiDB-lite"/>
    </source>
</evidence>
<evidence type="ECO:0000256" key="3">
    <source>
        <dbReference type="ARBA" id="ARBA00022475"/>
    </source>
</evidence>
<accession>A0A6L9S2B4</accession>
<feature type="transmembrane region" description="Helical" evidence="8">
    <location>
        <begin position="223"/>
        <end position="246"/>
    </location>
</feature>
<dbReference type="GO" id="GO:0022857">
    <property type="term" value="F:transmembrane transporter activity"/>
    <property type="evidence" value="ECO:0007669"/>
    <property type="project" value="InterPro"/>
</dbReference>
<dbReference type="InterPro" id="IPR004638">
    <property type="entry name" value="EmrB-like"/>
</dbReference>
<feature type="transmembrane region" description="Helical" evidence="8">
    <location>
        <begin position="331"/>
        <end position="353"/>
    </location>
</feature>
<evidence type="ECO:0000256" key="8">
    <source>
        <dbReference type="SAM" id="Phobius"/>
    </source>
</evidence>
<keyword evidence="3" id="KW-1003">Cell membrane</keyword>
<dbReference type="AlphaFoldDB" id="A0A6L9S2B4"/>
<dbReference type="RefSeq" id="WP_163732617.1">
    <property type="nucleotide sequence ID" value="NZ_JAAGOA010000002.1"/>
</dbReference>
<feature type="domain" description="Major facilitator superfamily (MFS) profile" evidence="9">
    <location>
        <begin position="13"/>
        <end position="458"/>
    </location>
</feature>
<name>A0A6L9S2B4_9ACTN</name>
<dbReference type="Pfam" id="PF07690">
    <property type="entry name" value="MFS_1"/>
    <property type="match status" value="1"/>
</dbReference>
<feature type="transmembrane region" description="Helical" evidence="8">
    <location>
        <begin position="78"/>
        <end position="98"/>
    </location>
</feature>
<reference evidence="10 11" key="1">
    <citation type="submission" date="2020-02" db="EMBL/GenBank/DDBJ databases">
        <authorList>
            <person name="Li X.-J."/>
            <person name="Han X.-M."/>
        </authorList>
    </citation>
    <scope>NUCLEOTIDE SEQUENCE [LARGE SCALE GENOMIC DNA]</scope>
    <source>
        <strain evidence="10 11">CCTCC AB 2017055</strain>
    </source>
</reference>
<feature type="region of interest" description="Disordered" evidence="7">
    <location>
        <begin position="462"/>
        <end position="496"/>
    </location>
</feature>
<dbReference type="GO" id="GO:0005886">
    <property type="term" value="C:plasma membrane"/>
    <property type="evidence" value="ECO:0007669"/>
    <property type="project" value="UniProtKB-SubCell"/>
</dbReference>
<dbReference type="Proteomes" id="UP000475214">
    <property type="component" value="Unassembled WGS sequence"/>
</dbReference>
<comment type="subcellular location">
    <subcellularLocation>
        <location evidence="1">Cell membrane</location>
        <topology evidence="1">Multi-pass membrane protein</topology>
    </subcellularLocation>
</comment>
<feature type="transmembrane region" description="Helical" evidence="8">
    <location>
        <begin position="51"/>
        <end position="71"/>
    </location>
</feature>
<feature type="transmembrane region" description="Helical" evidence="8">
    <location>
        <begin position="359"/>
        <end position="384"/>
    </location>
</feature>
<dbReference type="PRINTS" id="PR01036">
    <property type="entry name" value="TCRTETB"/>
</dbReference>